<dbReference type="PROSITE" id="PS50943">
    <property type="entry name" value="HTH_CROC1"/>
    <property type="match status" value="1"/>
</dbReference>
<dbReference type="EMBL" id="QTUC01000001">
    <property type="protein sequence ID" value="REF34857.1"/>
    <property type="molecule type" value="Genomic_DNA"/>
</dbReference>
<dbReference type="InterPro" id="IPR043917">
    <property type="entry name" value="DUF5753"/>
</dbReference>
<reference evidence="2 3" key="1">
    <citation type="submission" date="2018-08" db="EMBL/GenBank/DDBJ databases">
        <title>Sequencing the genomes of 1000 actinobacteria strains.</title>
        <authorList>
            <person name="Klenk H.-P."/>
        </authorList>
    </citation>
    <scope>NUCLEOTIDE SEQUENCE [LARGE SCALE GENOMIC DNA]</scope>
    <source>
        <strain evidence="2 3">DSM 22891</strain>
    </source>
</reference>
<dbReference type="Proteomes" id="UP000256485">
    <property type="component" value="Unassembled WGS sequence"/>
</dbReference>
<evidence type="ECO:0000313" key="2">
    <source>
        <dbReference type="EMBL" id="REF34857.1"/>
    </source>
</evidence>
<dbReference type="InterPro" id="IPR001387">
    <property type="entry name" value="Cro/C1-type_HTH"/>
</dbReference>
<dbReference type="Gene3D" id="1.10.260.40">
    <property type="entry name" value="lambda repressor-like DNA-binding domains"/>
    <property type="match status" value="1"/>
</dbReference>
<dbReference type="RefSeq" id="WP_115848746.1">
    <property type="nucleotide sequence ID" value="NZ_QTUC01000001.1"/>
</dbReference>
<organism evidence="2 3">
    <name type="scientific">Thermasporomyces composti</name>
    <dbReference type="NCBI Taxonomy" id="696763"/>
    <lineage>
        <taxon>Bacteria</taxon>
        <taxon>Bacillati</taxon>
        <taxon>Actinomycetota</taxon>
        <taxon>Actinomycetes</taxon>
        <taxon>Propionibacteriales</taxon>
        <taxon>Nocardioidaceae</taxon>
        <taxon>Thermasporomyces</taxon>
    </lineage>
</organism>
<dbReference type="SUPFAM" id="SSF47413">
    <property type="entry name" value="lambda repressor-like DNA-binding domains"/>
    <property type="match status" value="1"/>
</dbReference>
<sequence>MDKATPAPRRVTRVQLGILLREWRDRAGLSSKDAADLLEWHPSKLSKVEKGAARISAAELDRLLDKYGVPPEEAERMRALGREARKRGVAGRVPDWARTYVELEQGADEIKLYDGEMVPGLLQTDEYARALLATSLIAPPEDAPERAAERVQRQQRLTSDNPPDLWVVLGEAALHRLVGGRAVLRRQLEWLLELANARNVSFQILPFSAGEHPALGTQFCLLNFTEPAATFVYLEGLTDATYFDRAPHTEVYARAFRRLLVAAANERESMRMLGDRIEELS</sequence>
<keyword evidence="3" id="KW-1185">Reference proteome</keyword>
<evidence type="ECO:0000259" key="1">
    <source>
        <dbReference type="PROSITE" id="PS50943"/>
    </source>
</evidence>
<dbReference type="CDD" id="cd00093">
    <property type="entry name" value="HTH_XRE"/>
    <property type="match status" value="1"/>
</dbReference>
<feature type="domain" description="HTH cro/C1-type" evidence="1">
    <location>
        <begin position="20"/>
        <end position="74"/>
    </location>
</feature>
<dbReference type="GO" id="GO:0003677">
    <property type="term" value="F:DNA binding"/>
    <property type="evidence" value="ECO:0007669"/>
    <property type="project" value="InterPro"/>
</dbReference>
<dbReference type="AlphaFoldDB" id="A0A3D9V011"/>
<gene>
    <name evidence="2" type="ORF">DFJ64_0223</name>
</gene>
<dbReference type="OrthoDB" id="4285266at2"/>
<dbReference type="Pfam" id="PF19054">
    <property type="entry name" value="DUF5753"/>
    <property type="match status" value="1"/>
</dbReference>
<protein>
    <submittedName>
        <fullName evidence="2">Helix-turn-helix protein</fullName>
    </submittedName>
</protein>
<name>A0A3D9V011_THECX</name>
<dbReference type="SMART" id="SM00530">
    <property type="entry name" value="HTH_XRE"/>
    <property type="match status" value="1"/>
</dbReference>
<proteinExistence type="predicted"/>
<dbReference type="Pfam" id="PF13560">
    <property type="entry name" value="HTH_31"/>
    <property type="match status" value="1"/>
</dbReference>
<accession>A0A3D9V011</accession>
<comment type="caution">
    <text evidence="2">The sequence shown here is derived from an EMBL/GenBank/DDBJ whole genome shotgun (WGS) entry which is preliminary data.</text>
</comment>
<evidence type="ECO:0000313" key="3">
    <source>
        <dbReference type="Proteomes" id="UP000256485"/>
    </source>
</evidence>
<dbReference type="InterPro" id="IPR010982">
    <property type="entry name" value="Lambda_DNA-bd_dom_sf"/>
</dbReference>